<proteinExistence type="predicted"/>
<sequence>DTLETPSHQSPLFTIEEFNETGTSASKVANTFPIVRVVFLRHFTYNCDDNDEEARRTSFFPSPAYLLVLRI</sequence>
<organism evidence="1">
    <name type="scientific">Mesocestoides corti</name>
    <name type="common">Flatworm</name>
    <dbReference type="NCBI Taxonomy" id="53468"/>
    <lineage>
        <taxon>Eukaryota</taxon>
        <taxon>Metazoa</taxon>
        <taxon>Spiralia</taxon>
        <taxon>Lophotrochozoa</taxon>
        <taxon>Platyhelminthes</taxon>
        <taxon>Cestoda</taxon>
        <taxon>Eucestoda</taxon>
        <taxon>Cyclophyllidea</taxon>
        <taxon>Mesocestoididae</taxon>
        <taxon>Mesocestoides</taxon>
    </lineage>
</organism>
<protein>
    <submittedName>
        <fullName evidence="1">UCH domain-containing protein</fullName>
    </submittedName>
</protein>
<dbReference type="AlphaFoldDB" id="A0A5K3F5H5"/>
<evidence type="ECO:0000313" key="1">
    <source>
        <dbReference type="WBParaSite" id="MCU_005689-RA"/>
    </source>
</evidence>
<reference evidence="1" key="1">
    <citation type="submission" date="2019-11" db="UniProtKB">
        <authorList>
            <consortium name="WormBaseParasite"/>
        </authorList>
    </citation>
    <scope>IDENTIFICATION</scope>
</reference>
<name>A0A5K3F5H5_MESCO</name>
<accession>A0A5K3F5H5</accession>
<dbReference type="WBParaSite" id="MCU_005689-RA">
    <property type="protein sequence ID" value="MCU_005689-RA"/>
    <property type="gene ID" value="MCU_005689"/>
</dbReference>